<dbReference type="Proteomes" id="UP001196068">
    <property type="component" value="Unassembled WGS sequence"/>
</dbReference>
<reference evidence="3" key="2">
    <citation type="journal article" date="2021" name="Syst. Appl. Microbiol.">
        <title>Roseomonas hellenica sp. nov., isolated from roots of wild-growing Alkanna tinctoria.</title>
        <authorList>
            <person name="Rat A."/>
            <person name="Naranjo H.D."/>
            <person name="Lebbe L."/>
            <person name="Cnockaert M."/>
            <person name="Krigas N."/>
            <person name="Grigoriadou K."/>
            <person name="Maloupa E."/>
            <person name="Willems A."/>
        </authorList>
    </citation>
    <scope>NUCLEOTIDE SEQUENCE</scope>
    <source>
        <strain evidence="3">LMG 28251</strain>
    </source>
</reference>
<gene>
    <name evidence="3" type="ORF">GXW79_18575</name>
</gene>
<name>A0AAF1KQ51_9PROT</name>
<proteinExistence type="predicted"/>
<protein>
    <recommendedName>
        <fullName evidence="5">Secreted protein</fullName>
    </recommendedName>
</protein>
<evidence type="ECO:0000313" key="4">
    <source>
        <dbReference type="Proteomes" id="UP001196068"/>
    </source>
</evidence>
<evidence type="ECO:0000256" key="1">
    <source>
        <dbReference type="SAM" id="MobiDB-lite"/>
    </source>
</evidence>
<feature type="chain" id="PRO_5042120737" description="Secreted protein" evidence="2">
    <location>
        <begin position="19"/>
        <end position="92"/>
    </location>
</feature>
<dbReference type="RefSeq" id="WP_211875953.1">
    <property type="nucleotide sequence ID" value="NZ_JAAEDH010000026.1"/>
</dbReference>
<comment type="caution">
    <text evidence="3">The sequence shown here is derived from an EMBL/GenBank/DDBJ whole genome shotgun (WGS) entry which is preliminary data.</text>
</comment>
<dbReference type="AlphaFoldDB" id="A0AAF1KQ51"/>
<feature type="signal peptide" evidence="2">
    <location>
        <begin position="1"/>
        <end position="18"/>
    </location>
</feature>
<feature type="region of interest" description="Disordered" evidence="1">
    <location>
        <begin position="73"/>
        <end position="92"/>
    </location>
</feature>
<organism evidence="3 4">
    <name type="scientific">Plastoroseomonas arctica</name>
    <dbReference type="NCBI Taxonomy" id="1509237"/>
    <lineage>
        <taxon>Bacteria</taxon>
        <taxon>Pseudomonadati</taxon>
        <taxon>Pseudomonadota</taxon>
        <taxon>Alphaproteobacteria</taxon>
        <taxon>Acetobacterales</taxon>
        <taxon>Acetobacteraceae</taxon>
        <taxon>Plastoroseomonas</taxon>
    </lineage>
</organism>
<reference evidence="3" key="1">
    <citation type="submission" date="2020-01" db="EMBL/GenBank/DDBJ databases">
        <authorList>
            <person name="Rat A."/>
        </authorList>
    </citation>
    <scope>NUCLEOTIDE SEQUENCE</scope>
    <source>
        <strain evidence="3">LMG 28251</strain>
    </source>
</reference>
<keyword evidence="2" id="KW-0732">Signal</keyword>
<evidence type="ECO:0000256" key="2">
    <source>
        <dbReference type="SAM" id="SignalP"/>
    </source>
</evidence>
<sequence length="92" mass="9754">MRLYLLLLLLLLAAPAHAQDSPGQCTAAGEGSLACLAGRACVCRFERGGQLTGRGDRFAWDCGPLRPECPATPAVPAPAPDLQVIAPMERRR</sequence>
<dbReference type="EMBL" id="JAAEDH010000026">
    <property type="protein sequence ID" value="MBR0657088.1"/>
    <property type="molecule type" value="Genomic_DNA"/>
</dbReference>
<accession>A0AAF1KQ51</accession>
<evidence type="ECO:0008006" key="5">
    <source>
        <dbReference type="Google" id="ProtNLM"/>
    </source>
</evidence>
<evidence type="ECO:0000313" key="3">
    <source>
        <dbReference type="EMBL" id="MBR0657088.1"/>
    </source>
</evidence>
<keyword evidence="4" id="KW-1185">Reference proteome</keyword>